<organism evidence="1 2">
    <name type="scientific">Mycetohabitans endofungorum</name>
    <dbReference type="NCBI Taxonomy" id="417203"/>
    <lineage>
        <taxon>Bacteria</taxon>
        <taxon>Pseudomonadati</taxon>
        <taxon>Pseudomonadota</taxon>
        <taxon>Betaproteobacteria</taxon>
        <taxon>Burkholderiales</taxon>
        <taxon>Burkholderiaceae</taxon>
        <taxon>Mycetohabitans</taxon>
    </lineage>
</organism>
<comment type="caution">
    <text evidence="1">The sequence shown here is derived from an EMBL/GenBank/DDBJ whole genome shotgun (WGS) entry which is preliminary data.</text>
</comment>
<protein>
    <submittedName>
        <fullName evidence="1">Uncharacterized protein</fullName>
    </submittedName>
</protein>
<dbReference type="RefSeq" id="WP_199180507.1">
    <property type="nucleotide sequence ID" value="NZ_CP062179.1"/>
</dbReference>
<reference evidence="1 2" key="1">
    <citation type="submission" date="2018-01" db="EMBL/GenBank/DDBJ databases">
        <title>Genomic Encyclopedia of Type Strains, Phase III (KMG-III): the genomes of soil and plant-associated and newly described type strains.</title>
        <authorList>
            <person name="Whitman W."/>
        </authorList>
    </citation>
    <scope>NUCLEOTIDE SEQUENCE [LARGE SCALE GENOMIC DNA]</scope>
    <source>
        <strain evidence="1 2">HKI456</strain>
    </source>
</reference>
<gene>
    <name evidence="1" type="ORF">B0O95_112117</name>
</gene>
<dbReference type="Proteomes" id="UP000243096">
    <property type="component" value="Unassembled WGS sequence"/>
</dbReference>
<dbReference type="EMBL" id="PRDW01000012">
    <property type="protein sequence ID" value="PPB82940.1"/>
    <property type="molecule type" value="Genomic_DNA"/>
</dbReference>
<name>A0A2P5K8C0_9BURK</name>
<sequence>MAEAIKLAGSSRNTLKQHFRDLVERSHLEPHGSGHGAWYGLKWRGSQ</sequence>
<dbReference type="InterPro" id="IPR036388">
    <property type="entry name" value="WH-like_DNA-bd_sf"/>
</dbReference>
<dbReference type="AlphaFoldDB" id="A0A2P5K8C0"/>
<keyword evidence="2" id="KW-1185">Reference proteome</keyword>
<evidence type="ECO:0000313" key="2">
    <source>
        <dbReference type="Proteomes" id="UP000243096"/>
    </source>
</evidence>
<accession>A0A2P5K8C0</accession>
<evidence type="ECO:0000313" key="1">
    <source>
        <dbReference type="EMBL" id="PPB82940.1"/>
    </source>
</evidence>
<dbReference type="Gene3D" id="1.10.10.10">
    <property type="entry name" value="Winged helix-like DNA-binding domain superfamily/Winged helix DNA-binding domain"/>
    <property type="match status" value="1"/>
</dbReference>
<proteinExistence type="predicted"/>